<dbReference type="Gene3D" id="3.40.50.2020">
    <property type="match status" value="1"/>
</dbReference>
<accession>A0A0G1CBQ2</accession>
<sequence>MVFEDRAQAGELLAQNLTRFKGKGGVIYVLPRGGVVVGRPVADRLDLPLDLIIVRKIGHPSSKEYALGAVAEHTEVLNVAEIGDVDKEWLNTEIERQKEEIRRRKRIYYGGHQAISANGKIAILVDDGIATGYTMEVAIKEIKLQNPQKIVVAVPIVSPDVARRIEEEVDELIALDISLDFLGSVGAYYMNFPQVEDEEVIELLKK</sequence>
<gene>
    <name evidence="2" type="ORF">UV20_C0017G0010</name>
</gene>
<dbReference type="SUPFAM" id="SSF53271">
    <property type="entry name" value="PRTase-like"/>
    <property type="match status" value="1"/>
</dbReference>
<dbReference type="Pfam" id="PF00156">
    <property type="entry name" value="Pribosyltran"/>
    <property type="match status" value="1"/>
</dbReference>
<dbReference type="Proteomes" id="UP000034837">
    <property type="component" value="Unassembled WGS sequence"/>
</dbReference>
<organism evidence="2 3">
    <name type="scientific">Candidatus Magasanikbacteria bacterium GW2011_GWA2_42_32</name>
    <dbReference type="NCBI Taxonomy" id="1619039"/>
    <lineage>
        <taxon>Bacteria</taxon>
        <taxon>Candidatus Magasanikiibacteriota</taxon>
    </lineage>
</organism>
<comment type="caution">
    <text evidence="2">The sequence shown here is derived from an EMBL/GenBank/DDBJ whole genome shotgun (WGS) entry which is preliminary data.</text>
</comment>
<dbReference type="InterPro" id="IPR029057">
    <property type="entry name" value="PRTase-like"/>
</dbReference>
<dbReference type="InterPro" id="IPR000836">
    <property type="entry name" value="PRTase_dom"/>
</dbReference>
<feature type="domain" description="Phosphoribosyltransferase" evidence="1">
    <location>
        <begin position="10"/>
        <end position="168"/>
    </location>
</feature>
<evidence type="ECO:0000313" key="3">
    <source>
        <dbReference type="Proteomes" id="UP000034837"/>
    </source>
</evidence>
<dbReference type="AlphaFoldDB" id="A0A0G1CBQ2"/>
<dbReference type="CDD" id="cd06223">
    <property type="entry name" value="PRTases_typeI"/>
    <property type="match status" value="1"/>
</dbReference>
<reference evidence="2 3" key="1">
    <citation type="journal article" date="2015" name="Nature">
        <title>rRNA introns, odd ribosomes, and small enigmatic genomes across a large radiation of phyla.</title>
        <authorList>
            <person name="Brown C.T."/>
            <person name="Hug L.A."/>
            <person name="Thomas B.C."/>
            <person name="Sharon I."/>
            <person name="Castelle C.J."/>
            <person name="Singh A."/>
            <person name="Wilkins M.J."/>
            <person name="Williams K.H."/>
            <person name="Banfield J.F."/>
        </authorList>
    </citation>
    <scope>NUCLEOTIDE SEQUENCE [LARGE SCALE GENOMIC DNA]</scope>
</reference>
<evidence type="ECO:0000313" key="2">
    <source>
        <dbReference type="EMBL" id="KKS56091.1"/>
    </source>
</evidence>
<protein>
    <recommendedName>
        <fullName evidence="1">Phosphoribosyltransferase domain-containing protein</fullName>
    </recommendedName>
</protein>
<name>A0A0G1CBQ2_9BACT</name>
<proteinExistence type="predicted"/>
<dbReference type="EMBL" id="LCDO01000017">
    <property type="protein sequence ID" value="KKS56091.1"/>
    <property type="molecule type" value="Genomic_DNA"/>
</dbReference>
<dbReference type="Gene3D" id="3.30.1310.20">
    <property type="entry name" value="PRTase-like"/>
    <property type="match status" value="1"/>
</dbReference>
<evidence type="ECO:0000259" key="1">
    <source>
        <dbReference type="Pfam" id="PF00156"/>
    </source>
</evidence>